<keyword evidence="3" id="KW-1185">Reference proteome</keyword>
<accession>A0ABQ6F5B9</accession>
<evidence type="ECO:0000256" key="1">
    <source>
        <dbReference type="SAM" id="SignalP"/>
    </source>
</evidence>
<sequence>MRPSAACFLLAGAVLAQPVAADYGLTIIPLRHRPAEQVVPSLRPMVEQGGAISSMGDKILLRVSPGNLAELRTAIAALDTPLRRLVVSVRQGEVREASGGGVGVDGRLEPGNSRVIIRGGAGSSEQRDDVSQQVQVVEGGRALIQVGQSLPLMMREWRAAPGGWVQVDSVRYMDVGTGFYAAPQVVGNQVTIEISPSMERLGADGVVESSRLATTVSGALGSWIPLGGSATTGQATRYGTGGYAQGARRVDGQVWLRVDALE</sequence>
<gene>
    <name evidence="2" type="ORF">GCM10007933_01890</name>
</gene>
<evidence type="ECO:0000313" key="2">
    <source>
        <dbReference type="EMBL" id="GLT20738.1"/>
    </source>
</evidence>
<feature type="signal peptide" evidence="1">
    <location>
        <begin position="1"/>
        <end position="21"/>
    </location>
</feature>
<proteinExistence type="predicted"/>
<protein>
    <recommendedName>
        <fullName evidence="4">NolW-like domain-containing protein</fullName>
    </recommendedName>
</protein>
<dbReference type="Proteomes" id="UP001157167">
    <property type="component" value="Unassembled WGS sequence"/>
</dbReference>
<reference evidence="3" key="1">
    <citation type="journal article" date="2019" name="Int. J. Syst. Evol. Microbiol.">
        <title>The Global Catalogue of Microorganisms (GCM) 10K type strain sequencing project: providing services to taxonomists for standard genome sequencing and annotation.</title>
        <authorList>
            <consortium name="The Broad Institute Genomics Platform"/>
            <consortium name="The Broad Institute Genome Sequencing Center for Infectious Disease"/>
            <person name="Wu L."/>
            <person name="Ma J."/>
        </authorList>
    </citation>
    <scope>NUCLEOTIDE SEQUENCE [LARGE SCALE GENOMIC DNA]</scope>
    <source>
        <strain evidence="3">NBRC 102407</strain>
    </source>
</reference>
<evidence type="ECO:0008006" key="4">
    <source>
        <dbReference type="Google" id="ProtNLM"/>
    </source>
</evidence>
<dbReference type="RefSeq" id="WP_284186324.1">
    <property type="nucleotide sequence ID" value="NZ_BSPX01000001.1"/>
</dbReference>
<organism evidence="2 3">
    <name type="scientific">Zoogloea oryzae</name>
    <dbReference type="NCBI Taxonomy" id="310767"/>
    <lineage>
        <taxon>Bacteria</taxon>
        <taxon>Pseudomonadati</taxon>
        <taxon>Pseudomonadota</taxon>
        <taxon>Betaproteobacteria</taxon>
        <taxon>Rhodocyclales</taxon>
        <taxon>Zoogloeaceae</taxon>
        <taxon>Zoogloea</taxon>
    </lineage>
</organism>
<evidence type="ECO:0000313" key="3">
    <source>
        <dbReference type="Proteomes" id="UP001157167"/>
    </source>
</evidence>
<name>A0ABQ6F5B9_9RHOO</name>
<comment type="caution">
    <text evidence="2">The sequence shown here is derived from an EMBL/GenBank/DDBJ whole genome shotgun (WGS) entry which is preliminary data.</text>
</comment>
<dbReference type="EMBL" id="BSPX01000001">
    <property type="protein sequence ID" value="GLT20738.1"/>
    <property type="molecule type" value="Genomic_DNA"/>
</dbReference>
<keyword evidence="1" id="KW-0732">Signal</keyword>
<feature type="chain" id="PRO_5045710042" description="NolW-like domain-containing protein" evidence="1">
    <location>
        <begin position="22"/>
        <end position="262"/>
    </location>
</feature>